<comment type="caution">
    <text evidence="1">The sequence shown here is derived from an EMBL/GenBank/DDBJ whole genome shotgun (WGS) entry which is preliminary data.</text>
</comment>
<sequence length="48" mass="5564">MTDPKIAPQIGRYITDVPQIRRCFREAPQGPTVWAPHIAGKYMKYVFD</sequence>
<proteinExistence type="predicted"/>
<dbReference type="AlphaFoldDB" id="A0A844KPX0"/>
<dbReference type="Proteomes" id="UP000446657">
    <property type="component" value="Unassembled WGS sequence"/>
</dbReference>
<protein>
    <submittedName>
        <fullName evidence="1">Uncharacterized protein</fullName>
    </submittedName>
</protein>
<gene>
    <name evidence="1" type="ORF">GMD30_12370</name>
</gene>
<evidence type="ECO:0000313" key="2">
    <source>
        <dbReference type="Proteomes" id="UP000446657"/>
    </source>
</evidence>
<dbReference type="RefSeq" id="WP_155177269.1">
    <property type="nucleotide sequence ID" value="NZ_DAWDKB010000007.1"/>
</dbReference>
<dbReference type="EMBL" id="WNAL01000026">
    <property type="protein sequence ID" value="MTR82464.1"/>
    <property type="molecule type" value="Genomic_DNA"/>
</dbReference>
<evidence type="ECO:0000313" key="1">
    <source>
        <dbReference type="EMBL" id="MTR82464.1"/>
    </source>
</evidence>
<name>A0A844KPX0_9FIRM</name>
<accession>A0A844KPX0</accession>
<reference evidence="1 2" key="1">
    <citation type="journal article" date="2019" name="Nat. Med.">
        <title>A library of human gut bacterial isolates paired with longitudinal multiomics data enables mechanistic microbiome research.</title>
        <authorList>
            <person name="Poyet M."/>
            <person name="Groussin M."/>
            <person name="Gibbons S.M."/>
            <person name="Avila-Pacheco J."/>
            <person name="Jiang X."/>
            <person name="Kearney S.M."/>
            <person name="Perrotta A.R."/>
            <person name="Berdy B."/>
            <person name="Zhao S."/>
            <person name="Lieberman T.D."/>
            <person name="Swanson P.K."/>
            <person name="Smith M."/>
            <person name="Roesemann S."/>
            <person name="Alexander J.E."/>
            <person name="Rich S.A."/>
            <person name="Livny J."/>
            <person name="Vlamakis H."/>
            <person name="Clish C."/>
            <person name="Bullock K."/>
            <person name="Deik A."/>
            <person name="Scott J."/>
            <person name="Pierce K.A."/>
            <person name="Xavier R.J."/>
            <person name="Alm E.J."/>
        </authorList>
    </citation>
    <scope>NUCLEOTIDE SEQUENCE [LARGE SCALE GENOMIC DNA]</scope>
    <source>
        <strain evidence="1 2">BIOML-A1</strain>
    </source>
</reference>
<organism evidence="1 2">
    <name type="scientific">Roseburia faecis</name>
    <dbReference type="NCBI Taxonomy" id="301302"/>
    <lineage>
        <taxon>Bacteria</taxon>
        <taxon>Bacillati</taxon>
        <taxon>Bacillota</taxon>
        <taxon>Clostridia</taxon>
        <taxon>Lachnospirales</taxon>
        <taxon>Lachnospiraceae</taxon>
        <taxon>Roseburia</taxon>
    </lineage>
</organism>